<protein>
    <submittedName>
        <fullName evidence="3">Succinyl-CoA:(R)-benzylsuccinate CoA-transferase subunit BbsF</fullName>
        <ecNumber evidence="3">2.8.3.15</ecNumber>
    </submittedName>
</protein>
<dbReference type="Pfam" id="PF02515">
    <property type="entry name" value="CoA_transf_3"/>
    <property type="match status" value="1"/>
</dbReference>
<evidence type="ECO:0000256" key="1">
    <source>
        <dbReference type="ARBA" id="ARBA00022679"/>
    </source>
</evidence>
<dbReference type="OrthoDB" id="4909260at2"/>
<dbReference type="RefSeq" id="WP_085915110.1">
    <property type="nucleotide sequence ID" value="NZ_AP018920.1"/>
</dbReference>
<dbReference type="AlphaFoldDB" id="A0A1Y2MPA6"/>
<dbReference type="Gene3D" id="3.40.50.10540">
    <property type="entry name" value="Crotonobetainyl-coa:carnitine coa-transferase, domain 1"/>
    <property type="match status" value="1"/>
</dbReference>
<organism evidence="3 4">
    <name type="scientific">Pseudonocardia autotrophica</name>
    <name type="common">Amycolata autotrophica</name>
    <name type="synonym">Nocardia autotrophica</name>
    <dbReference type="NCBI Taxonomy" id="2074"/>
    <lineage>
        <taxon>Bacteria</taxon>
        <taxon>Bacillati</taxon>
        <taxon>Actinomycetota</taxon>
        <taxon>Actinomycetes</taxon>
        <taxon>Pseudonocardiales</taxon>
        <taxon>Pseudonocardiaceae</taxon>
        <taxon>Pseudonocardia</taxon>
    </lineage>
</organism>
<feature type="region of interest" description="Disordered" evidence="2">
    <location>
        <begin position="337"/>
        <end position="362"/>
    </location>
</feature>
<dbReference type="GO" id="GO:0033877">
    <property type="term" value="F:succinyl-CoA:(R)-benzylsuccinate CoA-transferase activity"/>
    <property type="evidence" value="ECO:0007669"/>
    <property type="project" value="UniProtKB-EC"/>
</dbReference>
<keyword evidence="1 3" id="KW-0808">Transferase</keyword>
<accession>A0A1Y2MPA6</accession>
<comment type="caution">
    <text evidence="3">The sequence shown here is derived from an EMBL/GenBank/DDBJ whole genome shotgun (WGS) entry which is preliminary data.</text>
</comment>
<evidence type="ECO:0000313" key="4">
    <source>
        <dbReference type="Proteomes" id="UP000194360"/>
    </source>
</evidence>
<dbReference type="EC" id="2.8.3.15" evidence="3"/>
<name>A0A1Y2MPA6_PSEAH</name>
<reference evidence="3 4" key="1">
    <citation type="submission" date="2016-09" db="EMBL/GenBank/DDBJ databases">
        <title>Pseudonocardia autotrophica DSM535, a candidate organism with high potential of specific P450 cytochromes.</title>
        <authorList>
            <person name="Grumaz C."/>
            <person name="Vainshtein Y."/>
            <person name="Kirstahler P."/>
            <person name="Sohn K."/>
        </authorList>
    </citation>
    <scope>NUCLEOTIDE SEQUENCE [LARGE SCALE GENOMIC DNA]</scope>
    <source>
        <strain evidence="3 4">DSM 535</strain>
    </source>
</reference>
<dbReference type="STRING" id="2074.BG845_04953"/>
<dbReference type="SUPFAM" id="SSF89796">
    <property type="entry name" value="CoA-transferase family III (CaiB/BaiF)"/>
    <property type="match status" value="1"/>
</dbReference>
<gene>
    <name evidence="3" type="primary">bbsF_4</name>
    <name evidence="3" type="ORF">BG845_04953</name>
</gene>
<dbReference type="EMBL" id="MIGB01000033">
    <property type="protein sequence ID" value="OSY37070.1"/>
    <property type="molecule type" value="Genomic_DNA"/>
</dbReference>
<proteinExistence type="predicted"/>
<evidence type="ECO:0000313" key="3">
    <source>
        <dbReference type="EMBL" id="OSY37070.1"/>
    </source>
</evidence>
<dbReference type="InterPro" id="IPR003673">
    <property type="entry name" value="CoA-Trfase_fam_III"/>
</dbReference>
<dbReference type="Proteomes" id="UP000194360">
    <property type="component" value="Unassembled WGS sequence"/>
</dbReference>
<evidence type="ECO:0000256" key="2">
    <source>
        <dbReference type="SAM" id="MobiDB-lite"/>
    </source>
</evidence>
<keyword evidence="4" id="KW-1185">Reference proteome</keyword>
<dbReference type="InterPro" id="IPR050509">
    <property type="entry name" value="CoA-transferase_III"/>
</dbReference>
<dbReference type="PANTHER" id="PTHR48228:SF6">
    <property type="entry name" value="L-CARNITINE COA-TRANSFERASE"/>
    <property type="match status" value="1"/>
</dbReference>
<dbReference type="InterPro" id="IPR023606">
    <property type="entry name" value="CoA-Trfase_III_dom_1_sf"/>
</dbReference>
<dbReference type="PANTHER" id="PTHR48228">
    <property type="entry name" value="SUCCINYL-COA--D-CITRAMALATE COA-TRANSFERASE"/>
    <property type="match status" value="1"/>
</dbReference>
<sequence length="383" mass="38400">MDAADAWLASGVVPLTGHPDGPALVPPGRAAAVAAELGRLFGTDGAALLAERAALTGRRRAGRISVGGGSRLLRLRTGWAAVGCARPDDPALLGALVGRELPAADPWPELARALAGLTPAELDDGAALLGLAAHSVPDAVEPAPAVPVPGPARDVAGATVVSFGALWAAPLCTHLLGLAGARVVTVETPSRPDRSRHGTPGFHDLLHAGDRSVVLDPGDPDQRAALHRLVRRADIVVEASRPRALRGFGIDAGAEVARGATWISITAAGRDSDRVGFGDDVAASAGLVARDHEGLPVFAGDAIADPLTGLTAAALALCEPGVLHDVSMTGVVAATLDGSPGGPSGDRAVAEPRARTAPGRAPAFGADTTAVITAVTAERAAPR</sequence>